<keyword evidence="1" id="KW-0812">Transmembrane</keyword>
<feature type="domain" description="DUF4097" evidence="2">
    <location>
        <begin position="185"/>
        <end position="429"/>
    </location>
</feature>
<dbReference type="EMBL" id="CP104013">
    <property type="protein sequence ID" value="UYP44237.1"/>
    <property type="molecule type" value="Genomic_DNA"/>
</dbReference>
<protein>
    <recommendedName>
        <fullName evidence="2">DUF4097 domain-containing protein</fullName>
    </recommendedName>
</protein>
<evidence type="ECO:0000313" key="3">
    <source>
        <dbReference type="EMBL" id="UYP44237.1"/>
    </source>
</evidence>
<keyword evidence="1" id="KW-0472">Membrane</keyword>
<organism evidence="3 4">
    <name type="scientific">Candidatus Lokiarchaeum ossiferum</name>
    <dbReference type="NCBI Taxonomy" id="2951803"/>
    <lineage>
        <taxon>Archaea</taxon>
        <taxon>Promethearchaeati</taxon>
        <taxon>Promethearchaeota</taxon>
        <taxon>Promethearchaeia</taxon>
        <taxon>Promethearchaeales</taxon>
        <taxon>Promethearchaeaceae</taxon>
        <taxon>Candidatus Lokiarchaeum</taxon>
    </lineage>
</organism>
<keyword evidence="4" id="KW-1185">Reference proteome</keyword>
<accession>A0ABY6HL57</accession>
<evidence type="ECO:0000313" key="4">
    <source>
        <dbReference type="Proteomes" id="UP001208689"/>
    </source>
</evidence>
<dbReference type="Pfam" id="PF13349">
    <property type="entry name" value="DUF4097"/>
    <property type="match status" value="1"/>
</dbReference>
<dbReference type="Proteomes" id="UP001208689">
    <property type="component" value="Chromosome"/>
</dbReference>
<sequence>MTYCSECGVDVPQGTLYCSNCGSQIEGQNQQPSQPENYIEVPKYASNQDVGRQNVHSSIQKPVRRSKAGKIVAIVLIVLIVSSGASFLASSHKYDLQADRTYAYGSETIPTNLAFDFDVGSAEVIFQFNSSPVEDFVSIDASFDFSYRGGEERSLEEIYTIDWETSESLVYFHVYQEDWFNWAMWDQTVITVSLRTDIVYDLDIDTGSGNIIATISKNVSFVNLDIHTGSGSIDLYLDENSKVSSDLILNAGSGNIRLNINNTDVKNTVDISTGSGSLYLNIDGLNLTESLNLNTGSGSIDIVAVNSQLMGSFNSDTGYGSVRYNLINTTLGGDLNVNIGSGGFSLISEDLSLLNDVYWNIDGSSGNINLDITQHHSLGGLISGNIETGSGRITTQLDMNSTTVPSNWECDVGSGDVEFDLSQSSEYNYADEILTSLSYDGTSGFNIHFETGSGGITIIA</sequence>
<keyword evidence="1" id="KW-1133">Transmembrane helix</keyword>
<dbReference type="InterPro" id="IPR025164">
    <property type="entry name" value="Toastrack_DUF4097"/>
</dbReference>
<evidence type="ECO:0000259" key="2">
    <source>
        <dbReference type="Pfam" id="PF13349"/>
    </source>
</evidence>
<name>A0ABY6HL57_9ARCH</name>
<gene>
    <name evidence="3" type="ORF">NEF87_000522</name>
</gene>
<reference evidence="3" key="1">
    <citation type="submission" date="2022-09" db="EMBL/GenBank/DDBJ databases">
        <title>Actin cytoskeleton and complex cell architecture in an #Asgard archaeon.</title>
        <authorList>
            <person name="Ponce Toledo R.I."/>
            <person name="Schleper C."/>
            <person name="Rodrigues Oliveira T."/>
            <person name="Wollweber F."/>
            <person name="Xu J."/>
            <person name="Rittmann S."/>
            <person name="Klingl A."/>
            <person name="Pilhofer M."/>
        </authorList>
    </citation>
    <scope>NUCLEOTIDE SEQUENCE</scope>
    <source>
        <strain evidence="3">B-35</strain>
    </source>
</reference>
<evidence type="ECO:0000256" key="1">
    <source>
        <dbReference type="SAM" id="Phobius"/>
    </source>
</evidence>
<proteinExistence type="predicted"/>
<feature type="transmembrane region" description="Helical" evidence="1">
    <location>
        <begin position="71"/>
        <end position="89"/>
    </location>
</feature>